<gene>
    <name evidence="8" type="ORF">FHS79_003413</name>
</gene>
<keyword evidence="7" id="KW-0479">Metal-binding</keyword>
<accession>A0A841LJ13</accession>
<evidence type="ECO:0000256" key="4">
    <source>
        <dbReference type="ARBA" id="ARBA00023015"/>
    </source>
</evidence>
<feature type="binding site" evidence="7">
    <location>
        <position position="110"/>
    </location>
    <ligand>
        <name>Zn(2+)</name>
        <dbReference type="ChEBI" id="CHEBI:29105"/>
    </ligand>
</feature>
<dbReference type="Gene3D" id="1.10.10.10">
    <property type="entry name" value="Winged helix-like DNA-binding domain superfamily/Winged helix DNA-binding domain"/>
    <property type="match status" value="1"/>
</dbReference>
<evidence type="ECO:0000313" key="9">
    <source>
        <dbReference type="Proteomes" id="UP000538147"/>
    </source>
</evidence>
<keyword evidence="4" id="KW-0805">Transcription regulation</keyword>
<dbReference type="EMBL" id="JACIIV010000036">
    <property type="protein sequence ID" value="MBB6229212.1"/>
    <property type="molecule type" value="Genomic_DNA"/>
</dbReference>
<dbReference type="SUPFAM" id="SSF46785">
    <property type="entry name" value="Winged helix' DNA-binding domain"/>
    <property type="match status" value="1"/>
</dbReference>
<evidence type="ECO:0000256" key="7">
    <source>
        <dbReference type="PIRSR" id="PIRSR602481-1"/>
    </source>
</evidence>
<evidence type="ECO:0000256" key="2">
    <source>
        <dbReference type="ARBA" id="ARBA00022491"/>
    </source>
</evidence>
<protein>
    <submittedName>
        <fullName evidence="8">Fur family zinc uptake transcriptional regulator</fullName>
    </submittedName>
</protein>
<comment type="caution">
    <text evidence="8">The sequence shown here is derived from an EMBL/GenBank/DDBJ whole genome shotgun (WGS) entry which is preliminary data.</text>
</comment>
<keyword evidence="2" id="KW-0678">Repressor</keyword>
<dbReference type="InterPro" id="IPR036390">
    <property type="entry name" value="WH_DNA-bd_sf"/>
</dbReference>
<evidence type="ECO:0000313" key="8">
    <source>
        <dbReference type="EMBL" id="MBB6229212.1"/>
    </source>
</evidence>
<dbReference type="InterPro" id="IPR043135">
    <property type="entry name" value="Fur_C"/>
</dbReference>
<evidence type="ECO:0000256" key="1">
    <source>
        <dbReference type="ARBA" id="ARBA00007957"/>
    </source>
</evidence>
<dbReference type="AlphaFoldDB" id="A0A841LJ13"/>
<sequence>MSVSTASEKQSSWAILEKRAHERCALRGTKLTPLRLSVLRALWSANEPVGAYDLSDRVGIEAGGRRMAANSIYRVLLLFTELGLVRRVESRQAYVVARDGDPGSDMFFLCDGCGAVTAIDQPQLAALLTSQASALGFRPHHQVVEVAGQCRTCAESQSIKEQT</sequence>
<name>A0A841LJ13_9SPHN</name>
<dbReference type="GO" id="GO:0045892">
    <property type="term" value="P:negative regulation of DNA-templated transcription"/>
    <property type="evidence" value="ECO:0007669"/>
    <property type="project" value="TreeGrafter"/>
</dbReference>
<dbReference type="Gene3D" id="3.30.1490.190">
    <property type="match status" value="1"/>
</dbReference>
<dbReference type="PANTHER" id="PTHR33202:SF6">
    <property type="entry name" value="ZINC UPTAKE REGULATION PROTEIN"/>
    <property type="match status" value="1"/>
</dbReference>
<feature type="binding site" evidence="7">
    <location>
        <position position="113"/>
    </location>
    <ligand>
        <name>Zn(2+)</name>
        <dbReference type="ChEBI" id="CHEBI:29105"/>
    </ligand>
</feature>
<evidence type="ECO:0000256" key="3">
    <source>
        <dbReference type="ARBA" id="ARBA00022833"/>
    </source>
</evidence>
<dbReference type="GO" id="GO:0000976">
    <property type="term" value="F:transcription cis-regulatory region binding"/>
    <property type="evidence" value="ECO:0007669"/>
    <property type="project" value="TreeGrafter"/>
</dbReference>
<evidence type="ECO:0000256" key="5">
    <source>
        <dbReference type="ARBA" id="ARBA00023125"/>
    </source>
</evidence>
<organism evidence="8 9">
    <name type="scientific">Polymorphobacter multimanifer</name>
    <dbReference type="NCBI Taxonomy" id="1070431"/>
    <lineage>
        <taxon>Bacteria</taxon>
        <taxon>Pseudomonadati</taxon>
        <taxon>Pseudomonadota</taxon>
        <taxon>Alphaproteobacteria</taxon>
        <taxon>Sphingomonadales</taxon>
        <taxon>Sphingosinicellaceae</taxon>
        <taxon>Polymorphobacter</taxon>
    </lineage>
</organism>
<dbReference type="GO" id="GO:0008270">
    <property type="term" value="F:zinc ion binding"/>
    <property type="evidence" value="ECO:0007669"/>
    <property type="project" value="TreeGrafter"/>
</dbReference>
<dbReference type="GO" id="GO:0003700">
    <property type="term" value="F:DNA-binding transcription factor activity"/>
    <property type="evidence" value="ECO:0007669"/>
    <property type="project" value="InterPro"/>
</dbReference>
<dbReference type="GO" id="GO:1900376">
    <property type="term" value="P:regulation of secondary metabolite biosynthetic process"/>
    <property type="evidence" value="ECO:0007669"/>
    <property type="project" value="TreeGrafter"/>
</dbReference>
<keyword evidence="5" id="KW-0238">DNA-binding</keyword>
<dbReference type="RefSeq" id="WP_184202733.1">
    <property type="nucleotide sequence ID" value="NZ_BMOX01000039.1"/>
</dbReference>
<dbReference type="InterPro" id="IPR002481">
    <property type="entry name" value="FUR"/>
</dbReference>
<dbReference type="GO" id="GO:0005829">
    <property type="term" value="C:cytosol"/>
    <property type="evidence" value="ECO:0007669"/>
    <property type="project" value="TreeGrafter"/>
</dbReference>
<feature type="binding site" evidence="7">
    <location>
        <position position="150"/>
    </location>
    <ligand>
        <name>Zn(2+)</name>
        <dbReference type="ChEBI" id="CHEBI:29105"/>
    </ligand>
</feature>
<keyword evidence="6" id="KW-0804">Transcription</keyword>
<dbReference type="Proteomes" id="UP000538147">
    <property type="component" value="Unassembled WGS sequence"/>
</dbReference>
<keyword evidence="9" id="KW-1185">Reference proteome</keyword>
<dbReference type="InterPro" id="IPR036388">
    <property type="entry name" value="WH-like_DNA-bd_sf"/>
</dbReference>
<evidence type="ECO:0000256" key="6">
    <source>
        <dbReference type="ARBA" id="ARBA00023163"/>
    </source>
</evidence>
<proteinExistence type="inferred from homology"/>
<keyword evidence="3 7" id="KW-0862">Zinc</keyword>
<comment type="cofactor">
    <cofactor evidence="7">
        <name>Zn(2+)</name>
        <dbReference type="ChEBI" id="CHEBI:29105"/>
    </cofactor>
    <text evidence="7">Binds 1 zinc ion per subunit.</text>
</comment>
<dbReference type="PANTHER" id="PTHR33202">
    <property type="entry name" value="ZINC UPTAKE REGULATION PROTEIN"/>
    <property type="match status" value="1"/>
</dbReference>
<feature type="binding site" evidence="7">
    <location>
        <position position="153"/>
    </location>
    <ligand>
        <name>Zn(2+)</name>
        <dbReference type="ChEBI" id="CHEBI:29105"/>
    </ligand>
</feature>
<comment type="similarity">
    <text evidence="1">Belongs to the Fur family.</text>
</comment>
<reference evidence="8 9" key="1">
    <citation type="submission" date="2020-08" db="EMBL/GenBank/DDBJ databases">
        <title>Genomic Encyclopedia of Type Strains, Phase IV (KMG-IV): sequencing the most valuable type-strain genomes for metagenomic binning, comparative biology and taxonomic classification.</title>
        <authorList>
            <person name="Goeker M."/>
        </authorList>
    </citation>
    <scope>NUCLEOTIDE SEQUENCE [LARGE SCALE GENOMIC DNA]</scope>
    <source>
        <strain evidence="8 9">DSM 102189</strain>
    </source>
</reference>
<dbReference type="Pfam" id="PF01475">
    <property type="entry name" value="FUR"/>
    <property type="match status" value="1"/>
</dbReference>